<dbReference type="EMBL" id="VLKF01000001">
    <property type="protein sequence ID" value="TWH72152.1"/>
    <property type="molecule type" value="Genomic_DNA"/>
</dbReference>
<dbReference type="PRINTS" id="PR00080">
    <property type="entry name" value="SDRFAMILY"/>
</dbReference>
<dbReference type="Proteomes" id="UP000321490">
    <property type="component" value="Unassembled WGS sequence"/>
</dbReference>
<dbReference type="FunFam" id="3.40.50.720:FF:000084">
    <property type="entry name" value="Short-chain dehydrogenase reductase"/>
    <property type="match status" value="1"/>
</dbReference>
<dbReference type="Pfam" id="PF13561">
    <property type="entry name" value="adh_short_C2"/>
    <property type="match status" value="1"/>
</dbReference>
<evidence type="ECO:0000256" key="1">
    <source>
        <dbReference type="ARBA" id="ARBA00006484"/>
    </source>
</evidence>
<reference evidence="3 4" key="1">
    <citation type="submission" date="2019-07" db="EMBL/GenBank/DDBJ databases">
        <title>R&amp;d 2014.</title>
        <authorList>
            <person name="Klenk H.-P."/>
        </authorList>
    </citation>
    <scope>NUCLEOTIDE SEQUENCE [LARGE SCALE GENOMIC DNA]</scope>
    <source>
        <strain evidence="3 4">DSM 45764</strain>
    </source>
</reference>
<dbReference type="PROSITE" id="PS00061">
    <property type="entry name" value="ADH_SHORT"/>
    <property type="match status" value="1"/>
</dbReference>
<accession>A0A562IMP6</accession>
<dbReference type="AlphaFoldDB" id="A0A562IMP6"/>
<gene>
    <name evidence="3" type="ORF">JD78_00659</name>
</gene>
<dbReference type="InterPro" id="IPR002347">
    <property type="entry name" value="SDR_fam"/>
</dbReference>
<dbReference type="PANTHER" id="PTHR43639:SF1">
    <property type="entry name" value="SHORT-CHAIN DEHYDROGENASE_REDUCTASE FAMILY PROTEIN"/>
    <property type="match status" value="1"/>
</dbReference>
<comment type="caution">
    <text evidence="3">The sequence shown here is derived from an EMBL/GenBank/DDBJ whole genome shotgun (WGS) entry which is preliminary data.</text>
</comment>
<name>A0A562IMP6_9ACTN</name>
<evidence type="ECO:0000256" key="2">
    <source>
        <dbReference type="ARBA" id="ARBA00023002"/>
    </source>
</evidence>
<evidence type="ECO:0000313" key="3">
    <source>
        <dbReference type="EMBL" id="TWH72152.1"/>
    </source>
</evidence>
<dbReference type="SUPFAM" id="SSF51735">
    <property type="entry name" value="NAD(P)-binding Rossmann-fold domains"/>
    <property type="match status" value="1"/>
</dbReference>
<dbReference type="InterPro" id="IPR036291">
    <property type="entry name" value="NAD(P)-bd_dom_sf"/>
</dbReference>
<evidence type="ECO:0000313" key="4">
    <source>
        <dbReference type="Proteomes" id="UP000321490"/>
    </source>
</evidence>
<dbReference type="PRINTS" id="PR00081">
    <property type="entry name" value="GDHRDH"/>
</dbReference>
<comment type="similarity">
    <text evidence="1">Belongs to the short-chain dehydrogenases/reductases (SDR) family.</text>
</comment>
<dbReference type="PANTHER" id="PTHR43639">
    <property type="entry name" value="OXIDOREDUCTASE, SHORT-CHAIN DEHYDROGENASE/REDUCTASE FAMILY (AFU_ORTHOLOGUE AFUA_5G02870)"/>
    <property type="match status" value="1"/>
</dbReference>
<dbReference type="GO" id="GO:0016491">
    <property type="term" value="F:oxidoreductase activity"/>
    <property type="evidence" value="ECO:0007669"/>
    <property type="project" value="UniProtKB-KW"/>
</dbReference>
<proteinExistence type="inferred from homology"/>
<dbReference type="OrthoDB" id="286404at2"/>
<sequence>MTSSTTTTTDAGRLAGRTALVTGSTSGIGAAIARTLAAEGATVAVSGRDATRGDAVVGSITADGGRAVFVPADLGGSYADLRAFAAAATEALGGRVDVLVNNAGIYPVTPTADLPDADLDAMLAVNVRAPHVLVGALAPAMAERGDGAVVTIGSWMASVGSPFGAMYTATKAAAEQLARAWAAEFGPRGVRVNTVSPGVTRTPGNEAASEVLDAMTATTPAGVVVRPDDVARGVLYLASDDAAMVHGITLHVDGGITATKLS</sequence>
<dbReference type="CDD" id="cd05233">
    <property type="entry name" value="SDR_c"/>
    <property type="match status" value="1"/>
</dbReference>
<keyword evidence="4" id="KW-1185">Reference proteome</keyword>
<dbReference type="InterPro" id="IPR020904">
    <property type="entry name" value="Sc_DH/Rdtase_CS"/>
</dbReference>
<keyword evidence="2" id="KW-0560">Oxidoreductase</keyword>
<organism evidence="3 4">
    <name type="scientific">Modestobacter roseus</name>
    <dbReference type="NCBI Taxonomy" id="1181884"/>
    <lineage>
        <taxon>Bacteria</taxon>
        <taxon>Bacillati</taxon>
        <taxon>Actinomycetota</taxon>
        <taxon>Actinomycetes</taxon>
        <taxon>Geodermatophilales</taxon>
        <taxon>Geodermatophilaceae</taxon>
        <taxon>Modestobacter</taxon>
    </lineage>
</organism>
<dbReference type="RefSeq" id="WP_153361472.1">
    <property type="nucleotide sequence ID" value="NZ_JABGDC010000161.1"/>
</dbReference>
<protein>
    <submittedName>
        <fullName evidence="3">NAD(P)-dependent dehydrogenase (Short-subunit alcohol dehydrogenase family)</fullName>
    </submittedName>
</protein>
<dbReference type="Gene3D" id="3.40.50.720">
    <property type="entry name" value="NAD(P)-binding Rossmann-like Domain"/>
    <property type="match status" value="1"/>
</dbReference>